<dbReference type="GO" id="GO:0006506">
    <property type="term" value="P:GPI anchor biosynthetic process"/>
    <property type="evidence" value="ECO:0007669"/>
    <property type="project" value="InterPro"/>
</dbReference>
<feature type="domain" description="Calcineurin-like phosphoesterase" evidence="5">
    <location>
        <begin position="46"/>
        <end position="234"/>
    </location>
</feature>
<evidence type="ECO:0000259" key="5">
    <source>
        <dbReference type="Pfam" id="PF00149"/>
    </source>
</evidence>
<comment type="subcellular location">
    <subcellularLocation>
        <location evidence="1">Membrane</location>
        <topology evidence="1">Multi-pass membrane protein</topology>
    </subcellularLocation>
</comment>
<dbReference type="AlphaFoldDB" id="A0A183AC86"/>
<dbReference type="Proteomes" id="UP000272942">
    <property type="component" value="Unassembled WGS sequence"/>
</dbReference>
<dbReference type="InterPro" id="IPR004843">
    <property type="entry name" value="Calcineurin-like_PHP"/>
</dbReference>
<dbReference type="GO" id="GO:0016020">
    <property type="term" value="C:membrane"/>
    <property type="evidence" value="ECO:0007669"/>
    <property type="project" value="UniProtKB-SubCell"/>
</dbReference>
<dbReference type="Pfam" id="PF00149">
    <property type="entry name" value="Metallophos"/>
    <property type="match status" value="1"/>
</dbReference>
<dbReference type="Gene3D" id="3.60.21.10">
    <property type="match status" value="1"/>
</dbReference>
<reference evidence="8" key="1">
    <citation type="submission" date="2016-06" db="UniProtKB">
        <authorList>
            <consortium name="WormBaseParasite"/>
        </authorList>
    </citation>
    <scope>IDENTIFICATION</scope>
</reference>
<evidence type="ECO:0000313" key="6">
    <source>
        <dbReference type="EMBL" id="VDP72995.1"/>
    </source>
</evidence>
<dbReference type="PANTHER" id="PTHR13315:SF4">
    <property type="entry name" value="METALLOPHOSPHOESTERASE, ISOFORM E"/>
    <property type="match status" value="1"/>
</dbReference>
<evidence type="ECO:0000313" key="7">
    <source>
        <dbReference type="Proteomes" id="UP000272942"/>
    </source>
</evidence>
<dbReference type="EMBL" id="UZAN01041427">
    <property type="protein sequence ID" value="VDP72995.1"/>
    <property type="molecule type" value="Genomic_DNA"/>
</dbReference>
<dbReference type="WBParaSite" id="ECPE_0000458301-mRNA-1">
    <property type="protein sequence ID" value="ECPE_0000458301-mRNA-1"/>
    <property type="gene ID" value="ECPE_0000458301"/>
</dbReference>
<dbReference type="OrthoDB" id="5977743at2759"/>
<proteinExistence type="predicted"/>
<gene>
    <name evidence="6" type="ORF">ECPE_LOCUS4571</name>
</gene>
<keyword evidence="4" id="KW-0472">Membrane</keyword>
<evidence type="ECO:0000256" key="1">
    <source>
        <dbReference type="ARBA" id="ARBA00004141"/>
    </source>
</evidence>
<protein>
    <submittedName>
        <fullName evidence="8">Metallophos domain-containing protein</fullName>
    </submittedName>
</protein>
<evidence type="ECO:0000256" key="4">
    <source>
        <dbReference type="ARBA" id="ARBA00023136"/>
    </source>
</evidence>
<dbReference type="PANTHER" id="PTHR13315">
    <property type="entry name" value="METALLO PHOSPHOESTERASE RELATED"/>
    <property type="match status" value="1"/>
</dbReference>
<organism evidence="8">
    <name type="scientific">Echinostoma caproni</name>
    <dbReference type="NCBI Taxonomy" id="27848"/>
    <lineage>
        <taxon>Eukaryota</taxon>
        <taxon>Metazoa</taxon>
        <taxon>Spiralia</taxon>
        <taxon>Lophotrochozoa</taxon>
        <taxon>Platyhelminthes</taxon>
        <taxon>Trematoda</taxon>
        <taxon>Digenea</taxon>
        <taxon>Plagiorchiida</taxon>
        <taxon>Echinostomata</taxon>
        <taxon>Echinostomatoidea</taxon>
        <taxon>Echinostomatidae</taxon>
        <taxon>Echinostoma</taxon>
    </lineage>
</organism>
<keyword evidence="2" id="KW-0812">Transmembrane</keyword>
<accession>A0A183AC86</accession>
<dbReference type="GO" id="GO:0005783">
    <property type="term" value="C:endoplasmic reticulum"/>
    <property type="evidence" value="ECO:0007669"/>
    <property type="project" value="TreeGrafter"/>
</dbReference>
<reference evidence="6 7" key="2">
    <citation type="submission" date="2018-11" db="EMBL/GenBank/DDBJ databases">
        <authorList>
            <consortium name="Pathogen Informatics"/>
        </authorList>
    </citation>
    <scope>NUCLEOTIDE SEQUENCE [LARGE SCALE GENOMIC DNA]</scope>
    <source>
        <strain evidence="6 7">Egypt</strain>
    </source>
</reference>
<sequence length="255" mass="29343">MFIRKQIYRVGVPLILSFIVGEILQPQLSLSLWPKFDSEPDDRETRLLLIADPHVEGYKPDLFWLNYILQWDSDRYLETYFQQALTRIKPNGFLILGDLFDRGFEAYPSEFDQTCKRFRRIYFGRHSLPYLLIPGDNDVDLVEGGPTDPFSVTRFIDCVGQQAEYVPIHFAQIKAIPRGAYKPAQTHSFMLSRSSGRYLVLATHEPINMLENAQLNAALKVESPCVFVSGHHHHVSGAFIFSVSIRFSNNPEFAR</sequence>
<name>A0A183AC86_9TREM</name>
<keyword evidence="7" id="KW-1185">Reference proteome</keyword>
<evidence type="ECO:0000256" key="2">
    <source>
        <dbReference type="ARBA" id="ARBA00022692"/>
    </source>
</evidence>
<dbReference type="SUPFAM" id="SSF56300">
    <property type="entry name" value="Metallo-dependent phosphatases"/>
    <property type="match status" value="1"/>
</dbReference>
<evidence type="ECO:0000313" key="8">
    <source>
        <dbReference type="WBParaSite" id="ECPE_0000458301-mRNA-1"/>
    </source>
</evidence>
<dbReference type="InterPro" id="IPR033308">
    <property type="entry name" value="PGAP5/Cdc1/Ted1"/>
</dbReference>
<keyword evidence="3" id="KW-1133">Transmembrane helix</keyword>
<dbReference type="GO" id="GO:0016787">
    <property type="term" value="F:hydrolase activity"/>
    <property type="evidence" value="ECO:0007669"/>
    <property type="project" value="InterPro"/>
</dbReference>
<evidence type="ECO:0000256" key="3">
    <source>
        <dbReference type="ARBA" id="ARBA00022989"/>
    </source>
</evidence>
<dbReference type="InterPro" id="IPR029052">
    <property type="entry name" value="Metallo-depent_PP-like"/>
</dbReference>